<organism evidence="3">
    <name type="scientific">Mizugakiibacter sediminis</name>
    <dbReference type="NCBI Taxonomy" id="1475481"/>
    <lineage>
        <taxon>Bacteria</taxon>
        <taxon>Pseudomonadati</taxon>
        <taxon>Pseudomonadota</taxon>
        <taxon>Gammaproteobacteria</taxon>
        <taxon>Lysobacterales</taxon>
        <taxon>Rhodanobacteraceae</taxon>
        <taxon>Mizugakiibacter</taxon>
    </lineage>
</organism>
<keyword evidence="1" id="KW-0732">Signal</keyword>
<evidence type="ECO:0000313" key="4">
    <source>
        <dbReference type="Proteomes" id="UP000253740"/>
    </source>
</evidence>
<dbReference type="RefSeq" id="WP_062534966.1">
    <property type="nucleotide sequence ID" value="NZ_DF970158.1"/>
</dbReference>
<evidence type="ECO:0000313" key="3">
    <source>
        <dbReference type="EMBL" id="GAP65309.1"/>
    </source>
</evidence>
<reference evidence="3" key="2">
    <citation type="submission" date="2015-08" db="EMBL/GenBank/DDBJ databases">
        <title>Complete DNA Sequence of Pseudomonas syringae pv. actinidiae, the Causal Agent of Kiwifruit Canker Disease.</title>
        <authorList>
            <person name="Rikkerink E.H.A."/>
            <person name="Fineran P.C."/>
        </authorList>
    </citation>
    <scope>NUCLEOTIDE SEQUENCE</scope>
    <source>
        <strain evidence="3">SkMP5</strain>
    </source>
</reference>
<reference evidence="2" key="1">
    <citation type="submission" date="2015-03" db="EMBL/GenBank/DDBJ databases">
        <title>Draft genome sequence of Mizugakiibacter sediminis skMP5.</title>
        <authorList>
            <person name="Watanabe T."/>
            <person name="Kojima H."/>
            <person name="Fukui M."/>
        </authorList>
    </citation>
    <scope>NUCLEOTIDE SEQUENCE</scope>
    <source>
        <strain evidence="2">SkMP5</strain>
    </source>
</reference>
<sequence length="141" mass="15218">MTRNTVLAFALGALLAGGLSYALAAPRASMDDAAALTDGYGHHGGGMMRMRGAALPARAAIGDLRRIERLYLIDGRAKDLPALYKDVLAKTRNPIVRTYAYRHLAHAQLKPANLDQAIATLKQSLDEDLARLDKAPAPERQ</sequence>
<dbReference type="Proteomes" id="UP000253740">
    <property type="component" value="Unassembled WGS sequence"/>
</dbReference>
<accession>A0A0K8QKF0</accession>
<proteinExistence type="predicted"/>
<keyword evidence="4" id="KW-1185">Reference proteome</keyword>
<name>A0A0K8QKF0_9GAMM</name>
<gene>
    <name evidence="2" type="ORF">MBSD_1823</name>
    <name evidence="3" type="ORF">MBSD_n0598</name>
</gene>
<dbReference type="OrthoDB" id="9115021at2"/>
<evidence type="ECO:0000256" key="1">
    <source>
        <dbReference type="SAM" id="SignalP"/>
    </source>
</evidence>
<dbReference type="AlphaFoldDB" id="A0A0K8QKF0"/>
<feature type="signal peptide" evidence="1">
    <location>
        <begin position="1"/>
        <end position="24"/>
    </location>
</feature>
<protein>
    <submittedName>
        <fullName evidence="3">Uncharacterized protein</fullName>
    </submittedName>
</protein>
<evidence type="ECO:0000313" key="2">
    <source>
        <dbReference type="EMBL" id="GAN45277.1"/>
    </source>
</evidence>
<feature type="chain" id="PRO_5007414572" evidence="1">
    <location>
        <begin position="25"/>
        <end position="141"/>
    </location>
</feature>
<dbReference type="HOGENOM" id="CLU_139079_0_0_6"/>
<dbReference type="EMBL" id="DF952380">
    <property type="protein sequence ID" value="GAN45277.1"/>
    <property type="molecule type" value="Genomic_DNA"/>
</dbReference>
<dbReference type="EMBL" id="DF970158">
    <property type="protein sequence ID" value="GAP65309.1"/>
    <property type="molecule type" value="Genomic_DNA"/>
</dbReference>